<dbReference type="InterPro" id="IPR014710">
    <property type="entry name" value="RmlC-like_jellyroll"/>
</dbReference>
<evidence type="ECO:0000313" key="3">
    <source>
        <dbReference type="Proteomes" id="UP000028073"/>
    </source>
</evidence>
<dbReference type="CDD" id="cd20302">
    <property type="entry name" value="cupin_DAD"/>
    <property type="match status" value="1"/>
</dbReference>
<evidence type="ECO:0000259" key="1">
    <source>
        <dbReference type="Pfam" id="PF12973"/>
    </source>
</evidence>
<feature type="domain" description="ChrR-like cupin" evidence="1">
    <location>
        <begin position="13"/>
        <end position="107"/>
    </location>
</feature>
<comment type="caution">
    <text evidence="2">The sequence shown here is derived from an EMBL/GenBank/DDBJ whole genome shotgun (WGS) entry which is preliminary data.</text>
</comment>
<dbReference type="Proteomes" id="UP000028073">
    <property type="component" value="Unassembled WGS sequence"/>
</dbReference>
<evidence type="ECO:0000313" key="2">
    <source>
        <dbReference type="EMBL" id="KEQ16303.1"/>
    </source>
</evidence>
<gene>
    <name evidence="2" type="ORF">GZ78_20675</name>
</gene>
<dbReference type="Gene3D" id="2.60.120.10">
    <property type="entry name" value="Jelly Rolls"/>
    <property type="match status" value="1"/>
</dbReference>
<dbReference type="STRING" id="1137799.GZ78_20675"/>
<dbReference type="Pfam" id="PF12973">
    <property type="entry name" value="Cupin_7"/>
    <property type="match status" value="1"/>
</dbReference>
<dbReference type="InterPro" id="IPR025979">
    <property type="entry name" value="ChrR-like_cupin_dom"/>
</dbReference>
<dbReference type="AlphaFoldDB" id="A0A081NCY0"/>
<dbReference type="SUPFAM" id="SSF51182">
    <property type="entry name" value="RmlC-like cupins"/>
    <property type="match status" value="1"/>
</dbReference>
<name>A0A081NCY0_9GAMM</name>
<sequence>MIPMIRDAVHLGQDDLPFVDIGDGSLLKVLQVKAGEGLWIVENIFKAGYELDKHRHTGPVYGYTTSGAWKYKEYDYVNRAGSFLYEPAGSEHTLQCIEDNTRVWFQMYGSNINLDAEGNITSVMDGQITLDFYLAMCEEQGLPRPNVLVE</sequence>
<dbReference type="InterPro" id="IPR011051">
    <property type="entry name" value="RmlC_Cupin_sf"/>
</dbReference>
<organism evidence="2 3">
    <name type="scientific">Endozoicomonas numazuensis</name>
    <dbReference type="NCBI Taxonomy" id="1137799"/>
    <lineage>
        <taxon>Bacteria</taxon>
        <taxon>Pseudomonadati</taxon>
        <taxon>Pseudomonadota</taxon>
        <taxon>Gammaproteobacteria</taxon>
        <taxon>Oceanospirillales</taxon>
        <taxon>Endozoicomonadaceae</taxon>
        <taxon>Endozoicomonas</taxon>
    </lineage>
</organism>
<protein>
    <submittedName>
        <fullName evidence="2">Cupin</fullName>
    </submittedName>
</protein>
<reference evidence="2 3" key="1">
    <citation type="submission" date="2014-06" db="EMBL/GenBank/DDBJ databases">
        <title>Whole Genome Sequences of Three Symbiotic Endozoicomonas Bacteria.</title>
        <authorList>
            <person name="Neave M.J."/>
            <person name="Apprill A."/>
            <person name="Voolstra C.R."/>
        </authorList>
    </citation>
    <scope>NUCLEOTIDE SEQUENCE [LARGE SCALE GENOMIC DNA]</scope>
    <source>
        <strain evidence="2 3">DSM 25634</strain>
    </source>
</reference>
<dbReference type="EMBL" id="JOKH01000005">
    <property type="protein sequence ID" value="KEQ16303.1"/>
    <property type="molecule type" value="Genomic_DNA"/>
</dbReference>
<keyword evidence="3" id="KW-1185">Reference proteome</keyword>
<dbReference type="eggNOG" id="COG1917">
    <property type="taxonomic scope" value="Bacteria"/>
</dbReference>
<proteinExistence type="predicted"/>
<accession>A0A081NCY0</accession>